<dbReference type="AlphaFoldDB" id="A0A225AKD7"/>
<dbReference type="OrthoDB" id="4540831at2759"/>
<feature type="chain" id="PRO_5012420467" description="Fungal calcium binding protein domain-containing protein" evidence="1">
    <location>
        <begin position="23"/>
        <end position="193"/>
    </location>
</feature>
<gene>
    <name evidence="2" type="ORF">UA08_05584</name>
</gene>
<feature type="signal peptide" evidence="1">
    <location>
        <begin position="1"/>
        <end position="22"/>
    </location>
</feature>
<sequence>MRPSAHFIHLLSLFSLLSLSHADSVLFSQFVGATAIPATYVGTLSEAMSICTNYIHQIPNPSGLPATAFSQIFQEDVDGVCKFCSSLAQTRIDSCCGQASSSACFAGFGGDAVPATASASTTASTSAGGSTIISFPTSVADSASSTTTSATATRTAAAATSSAITTTSASNANQHAAVHLVQPIAIALLGLLI</sequence>
<evidence type="ECO:0008006" key="4">
    <source>
        <dbReference type="Google" id="ProtNLM"/>
    </source>
</evidence>
<keyword evidence="1" id="KW-0732">Signal</keyword>
<evidence type="ECO:0000313" key="2">
    <source>
        <dbReference type="EMBL" id="OKL58764.1"/>
    </source>
</evidence>
<accession>A0A225AKD7</accession>
<evidence type="ECO:0000313" key="3">
    <source>
        <dbReference type="Proteomes" id="UP000214365"/>
    </source>
</evidence>
<dbReference type="EMBL" id="LFMY01000008">
    <property type="protein sequence ID" value="OKL58764.1"/>
    <property type="molecule type" value="Genomic_DNA"/>
</dbReference>
<evidence type="ECO:0000256" key="1">
    <source>
        <dbReference type="SAM" id="SignalP"/>
    </source>
</evidence>
<dbReference type="GeneID" id="31005340"/>
<organism evidence="2 3">
    <name type="scientific">Talaromyces atroroseus</name>
    <dbReference type="NCBI Taxonomy" id="1441469"/>
    <lineage>
        <taxon>Eukaryota</taxon>
        <taxon>Fungi</taxon>
        <taxon>Dikarya</taxon>
        <taxon>Ascomycota</taxon>
        <taxon>Pezizomycotina</taxon>
        <taxon>Eurotiomycetes</taxon>
        <taxon>Eurotiomycetidae</taxon>
        <taxon>Eurotiales</taxon>
        <taxon>Trichocomaceae</taxon>
        <taxon>Talaromyces</taxon>
        <taxon>Talaromyces sect. Trachyspermi</taxon>
    </lineage>
</organism>
<dbReference type="Proteomes" id="UP000214365">
    <property type="component" value="Unassembled WGS sequence"/>
</dbReference>
<protein>
    <recommendedName>
        <fullName evidence="4">Fungal calcium binding protein domain-containing protein</fullName>
    </recommendedName>
</protein>
<name>A0A225AKD7_TALAT</name>
<comment type="caution">
    <text evidence="2">The sequence shown here is derived from an EMBL/GenBank/DDBJ whole genome shotgun (WGS) entry which is preliminary data.</text>
</comment>
<keyword evidence="3" id="KW-1185">Reference proteome</keyword>
<dbReference type="RefSeq" id="XP_020118885.1">
    <property type="nucleotide sequence ID" value="XM_020267870.1"/>
</dbReference>
<reference evidence="2 3" key="1">
    <citation type="submission" date="2015-06" db="EMBL/GenBank/DDBJ databases">
        <title>Talaromyces atroroseus IBT 11181 draft genome.</title>
        <authorList>
            <person name="Rasmussen K.B."/>
            <person name="Rasmussen S."/>
            <person name="Petersen B."/>
            <person name="Sicheritz-Ponten T."/>
            <person name="Mortensen U.H."/>
            <person name="Thrane U."/>
        </authorList>
    </citation>
    <scope>NUCLEOTIDE SEQUENCE [LARGE SCALE GENOMIC DNA]</scope>
    <source>
        <strain evidence="2 3">IBT 11181</strain>
    </source>
</reference>
<proteinExistence type="predicted"/>